<organism evidence="2 3">
    <name type="scientific">Quercus rubra</name>
    <name type="common">Northern red oak</name>
    <name type="synonym">Quercus borealis</name>
    <dbReference type="NCBI Taxonomy" id="3512"/>
    <lineage>
        <taxon>Eukaryota</taxon>
        <taxon>Viridiplantae</taxon>
        <taxon>Streptophyta</taxon>
        <taxon>Embryophyta</taxon>
        <taxon>Tracheophyta</taxon>
        <taxon>Spermatophyta</taxon>
        <taxon>Magnoliopsida</taxon>
        <taxon>eudicotyledons</taxon>
        <taxon>Gunneridae</taxon>
        <taxon>Pentapetalae</taxon>
        <taxon>rosids</taxon>
        <taxon>fabids</taxon>
        <taxon>Fagales</taxon>
        <taxon>Fagaceae</taxon>
        <taxon>Quercus</taxon>
    </lineage>
</organism>
<evidence type="ECO:0000313" key="2">
    <source>
        <dbReference type="EMBL" id="KAK4578192.1"/>
    </source>
</evidence>
<dbReference type="AlphaFoldDB" id="A0AAN7ERK1"/>
<name>A0AAN7ERK1_QUERU</name>
<dbReference type="Proteomes" id="UP001324115">
    <property type="component" value="Unassembled WGS sequence"/>
</dbReference>
<evidence type="ECO:0000313" key="3">
    <source>
        <dbReference type="Proteomes" id="UP001324115"/>
    </source>
</evidence>
<accession>A0AAN7ERK1</accession>
<gene>
    <name evidence="2" type="ORF">RGQ29_028363</name>
</gene>
<dbReference type="EMBL" id="JAXUIC010000008">
    <property type="protein sequence ID" value="KAK4578192.1"/>
    <property type="molecule type" value="Genomic_DNA"/>
</dbReference>
<protein>
    <submittedName>
        <fullName evidence="2">Uncharacterized protein</fullName>
    </submittedName>
</protein>
<keyword evidence="3" id="KW-1185">Reference proteome</keyword>
<sequence length="75" mass="8306">MKKELHCAATKCFLSQSLNEMEDEIKNNPITDSQNGVVVDDEDDDTPTLSSETLAEQNGPPVNAEPEEKEVLLFL</sequence>
<reference evidence="2 3" key="1">
    <citation type="journal article" date="2023" name="G3 (Bethesda)">
        <title>A haplotype-resolved chromosome-scale genome for Quercus rubra L. provides insights into the genetics of adaptive traits for red oak species.</title>
        <authorList>
            <person name="Kapoor B."/>
            <person name="Jenkins J."/>
            <person name="Schmutz J."/>
            <person name="Zhebentyayeva T."/>
            <person name="Kuelheim C."/>
            <person name="Coggeshall M."/>
            <person name="Heim C."/>
            <person name="Lasky J.R."/>
            <person name="Leites L."/>
            <person name="Islam-Faridi N."/>
            <person name="Romero-Severson J."/>
            <person name="DeLeo V.L."/>
            <person name="Lucas S.M."/>
            <person name="Lazic D."/>
            <person name="Gailing O."/>
            <person name="Carlson J."/>
            <person name="Staton M."/>
        </authorList>
    </citation>
    <scope>NUCLEOTIDE SEQUENCE [LARGE SCALE GENOMIC DNA]</scope>
    <source>
        <strain evidence="2">Pseudo-F2</strain>
    </source>
</reference>
<feature type="region of interest" description="Disordered" evidence="1">
    <location>
        <begin position="24"/>
        <end position="75"/>
    </location>
</feature>
<proteinExistence type="predicted"/>
<feature type="compositionally biased region" description="Polar residues" evidence="1">
    <location>
        <begin position="47"/>
        <end position="56"/>
    </location>
</feature>
<comment type="caution">
    <text evidence="2">The sequence shown here is derived from an EMBL/GenBank/DDBJ whole genome shotgun (WGS) entry which is preliminary data.</text>
</comment>
<evidence type="ECO:0000256" key="1">
    <source>
        <dbReference type="SAM" id="MobiDB-lite"/>
    </source>
</evidence>